<dbReference type="PANTHER" id="PTHR23048">
    <property type="entry name" value="MYOSIN LIGHT CHAIN 1, 3"/>
    <property type="match status" value="1"/>
</dbReference>
<dbReference type="AlphaFoldDB" id="A0A401QFS7"/>
<comment type="subunit">
    <text evidence="1">Myosin is a hexamer of 2 heavy chains and 4 light chains.</text>
</comment>
<dbReference type="EMBL" id="BFAA01061295">
    <property type="protein sequence ID" value="GCB84245.1"/>
    <property type="molecule type" value="Genomic_DNA"/>
</dbReference>
<keyword evidence="2" id="KW-0518">Myosin</keyword>
<dbReference type="Gene3D" id="1.10.238.10">
    <property type="entry name" value="EF-hand"/>
    <property type="match status" value="1"/>
</dbReference>
<dbReference type="PANTHER" id="PTHR23048:SF1">
    <property type="entry name" value="MYOSIN LIGHT CHAIN 4"/>
    <property type="match status" value="1"/>
</dbReference>
<organism evidence="5 6">
    <name type="scientific">Scyliorhinus torazame</name>
    <name type="common">Cloudy catshark</name>
    <name type="synonym">Catulus torazame</name>
    <dbReference type="NCBI Taxonomy" id="75743"/>
    <lineage>
        <taxon>Eukaryota</taxon>
        <taxon>Metazoa</taxon>
        <taxon>Chordata</taxon>
        <taxon>Craniata</taxon>
        <taxon>Vertebrata</taxon>
        <taxon>Chondrichthyes</taxon>
        <taxon>Elasmobranchii</taxon>
        <taxon>Galeomorphii</taxon>
        <taxon>Galeoidea</taxon>
        <taxon>Carcharhiniformes</taxon>
        <taxon>Scyliorhinidae</taxon>
        <taxon>Scyliorhinus</taxon>
    </lineage>
</organism>
<evidence type="ECO:0000313" key="5">
    <source>
        <dbReference type="EMBL" id="GCB84245.1"/>
    </source>
</evidence>
<name>A0A401QFS7_SCYTO</name>
<accession>A0A401QFS7</accession>
<dbReference type="Proteomes" id="UP000288216">
    <property type="component" value="Unassembled WGS sequence"/>
</dbReference>
<dbReference type="STRING" id="75743.A0A401QFS7"/>
<evidence type="ECO:0000256" key="1">
    <source>
        <dbReference type="ARBA" id="ARBA00011445"/>
    </source>
</evidence>
<sequence length="75" mass="8482">PSGVENNYLTFVSISEFKEAFALFDRTPSCEMKITYAQCGDVLRALGQNPTNSDVMKVLGKPKPEGAYYRLWLHH</sequence>
<protein>
    <submittedName>
        <fullName evidence="5">Uncharacterized protein</fullName>
    </submittedName>
</protein>
<keyword evidence="3" id="KW-0505">Motor protein</keyword>
<proteinExistence type="predicted"/>
<dbReference type="GO" id="GO:0016460">
    <property type="term" value="C:myosin II complex"/>
    <property type="evidence" value="ECO:0007669"/>
    <property type="project" value="TreeGrafter"/>
</dbReference>
<evidence type="ECO:0000256" key="2">
    <source>
        <dbReference type="ARBA" id="ARBA00023123"/>
    </source>
</evidence>
<dbReference type="InterPro" id="IPR011992">
    <property type="entry name" value="EF-hand-dom_pair"/>
</dbReference>
<keyword evidence="6" id="KW-1185">Reference proteome</keyword>
<evidence type="ECO:0000313" key="6">
    <source>
        <dbReference type="Proteomes" id="UP000288216"/>
    </source>
</evidence>
<evidence type="ECO:0000256" key="3">
    <source>
        <dbReference type="ARBA" id="ARBA00023175"/>
    </source>
</evidence>
<dbReference type="InterPro" id="IPR050230">
    <property type="entry name" value="CALM/Myosin/TropC-like"/>
</dbReference>
<dbReference type="SUPFAM" id="SSF47473">
    <property type="entry name" value="EF-hand"/>
    <property type="match status" value="1"/>
</dbReference>
<dbReference type="OrthoDB" id="9395877at2759"/>
<evidence type="ECO:0000256" key="4">
    <source>
        <dbReference type="ARBA" id="ARBA00023179"/>
    </source>
</evidence>
<reference evidence="5 6" key="1">
    <citation type="journal article" date="2018" name="Nat. Ecol. Evol.">
        <title>Shark genomes provide insights into elasmobranch evolution and the origin of vertebrates.</title>
        <authorList>
            <person name="Hara Y"/>
            <person name="Yamaguchi K"/>
            <person name="Onimaru K"/>
            <person name="Kadota M"/>
            <person name="Koyanagi M"/>
            <person name="Keeley SD"/>
            <person name="Tatsumi K"/>
            <person name="Tanaka K"/>
            <person name="Motone F"/>
            <person name="Kageyama Y"/>
            <person name="Nozu R"/>
            <person name="Adachi N"/>
            <person name="Nishimura O"/>
            <person name="Nakagawa R"/>
            <person name="Tanegashima C"/>
            <person name="Kiyatake I"/>
            <person name="Matsumoto R"/>
            <person name="Murakumo K"/>
            <person name="Nishida K"/>
            <person name="Terakita A"/>
            <person name="Kuratani S"/>
            <person name="Sato K"/>
            <person name="Hyodo S Kuraku.S."/>
        </authorList>
    </citation>
    <scope>NUCLEOTIDE SEQUENCE [LARGE SCALE GENOMIC DNA]</scope>
</reference>
<gene>
    <name evidence="5" type="ORF">scyTo_0024905</name>
</gene>
<comment type="caution">
    <text evidence="5">The sequence shown here is derived from an EMBL/GenBank/DDBJ whole genome shotgun (WGS) entry which is preliminary data.</text>
</comment>
<keyword evidence="4" id="KW-0514">Muscle protein</keyword>
<feature type="non-terminal residue" evidence="5">
    <location>
        <position position="1"/>
    </location>
</feature>